<feature type="non-terminal residue" evidence="7">
    <location>
        <position position="475"/>
    </location>
</feature>
<evidence type="ECO:0000256" key="5">
    <source>
        <dbReference type="RuleBase" id="RU363032"/>
    </source>
</evidence>
<dbReference type="Pfam" id="PF00528">
    <property type="entry name" value="BPD_transp_1"/>
    <property type="match status" value="1"/>
</dbReference>
<evidence type="ECO:0000256" key="1">
    <source>
        <dbReference type="ARBA" id="ARBA00004651"/>
    </source>
</evidence>
<organism evidence="7 8">
    <name type="scientific">Devosia nanyangense</name>
    <dbReference type="NCBI Taxonomy" id="1228055"/>
    <lineage>
        <taxon>Bacteria</taxon>
        <taxon>Pseudomonadati</taxon>
        <taxon>Pseudomonadota</taxon>
        <taxon>Alphaproteobacteria</taxon>
        <taxon>Hyphomicrobiales</taxon>
        <taxon>Devosiaceae</taxon>
        <taxon>Devosia</taxon>
    </lineage>
</organism>
<dbReference type="Proteomes" id="UP000782610">
    <property type="component" value="Unassembled WGS sequence"/>
</dbReference>
<feature type="domain" description="ABC transmembrane type-1" evidence="6">
    <location>
        <begin position="311"/>
        <end position="475"/>
    </location>
</feature>
<sequence>MTDQIMSPIASPVAKSIHTTSDARDRLKKRYRSEANFKAMGVAALSVAIVFLVVLLSSIAWKGAPAFVYNFASLPMNASAIDRTNLAAANYDALVKQSVRDQFPELTARADTKILNSLMSSGAPILLRDRVVADPTVLDRPGAASLPISDFADLYLKGQIAASAWTVLEGAATVAVSGEEVTIAVSGEAFAPALAALPPAPDAAVPRVLNSGDPSLLLYAGNTVIKLKSLAASSATGTVIVGAIATPGLSVDKPRLRTVLVPEASRKFSDKEMVFTDVLVERGFITTGFNWIFATRGASREAEMAGILGAVLGSALTLVVTLALAFPVGVAAAMYLEEFAPRNRWTTFIEVNINNLAAVPSIVFGLLGLAVFLNFFGFERSAPYVGGFVLALMTLPTIIIASRVALRSVPPSIREGALGIGASKLQMVIDHVLPLAMPGVLTGAIIGMARALGETAPLLMIGMVAFVVDLTTTFA</sequence>
<name>A0A933L757_9HYPH</name>
<keyword evidence="4 5" id="KW-0472">Membrane</keyword>
<reference evidence="7" key="1">
    <citation type="submission" date="2020-07" db="EMBL/GenBank/DDBJ databases">
        <title>Huge and variable diversity of episymbiotic CPR bacteria and DPANN archaea in groundwater ecosystems.</title>
        <authorList>
            <person name="He C.Y."/>
            <person name="Keren R."/>
            <person name="Whittaker M."/>
            <person name="Farag I.F."/>
            <person name="Doudna J."/>
            <person name="Cate J.H.D."/>
            <person name="Banfield J.F."/>
        </authorList>
    </citation>
    <scope>NUCLEOTIDE SEQUENCE</scope>
    <source>
        <strain evidence="7">NC_groundwater_1586_Pr3_B-0.1um_66_15</strain>
    </source>
</reference>
<dbReference type="GO" id="GO:0055085">
    <property type="term" value="P:transmembrane transport"/>
    <property type="evidence" value="ECO:0007669"/>
    <property type="project" value="InterPro"/>
</dbReference>
<comment type="caution">
    <text evidence="7">The sequence shown here is derived from an EMBL/GenBank/DDBJ whole genome shotgun (WGS) entry which is preliminary data.</text>
</comment>
<evidence type="ECO:0000256" key="2">
    <source>
        <dbReference type="ARBA" id="ARBA00022692"/>
    </source>
</evidence>
<comment type="subcellular location">
    <subcellularLocation>
        <location evidence="1 5">Cell membrane</location>
        <topology evidence="1 5">Multi-pass membrane protein</topology>
    </subcellularLocation>
</comment>
<gene>
    <name evidence="7" type="ORF">HY834_17685</name>
</gene>
<proteinExistence type="inferred from homology"/>
<feature type="transmembrane region" description="Helical" evidence="5">
    <location>
        <begin position="455"/>
        <end position="474"/>
    </location>
</feature>
<dbReference type="Gene3D" id="1.10.3720.10">
    <property type="entry name" value="MetI-like"/>
    <property type="match status" value="1"/>
</dbReference>
<evidence type="ECO:0000256" key="3">
    <source>
        <dbReference type="ARBA" id="ARBA00022989"/>
    </source>
</evidence>
<keyword evidence="2 5" id="KW-0812">Transmembrane</keyword>
<dbReference type="GO" id="GO:0005886">
    <property type="term" value="C:plasma membrane"/>
    <property type="evidence" value="ECO:0007669"/>
    <property type="project" value="UniProtKB-SubCell"/>
</dbReference>
<dbReference type="CDD" id="cd06261">
    <property type="entry name" value="TM_PBP2"/>
    <property type="match status" value="1"/>
</dbReference>
<dbReference type="InterPro" id="IPR035906">
    <property type="entry name" value="MetI-like_sf"/>
</dbReference>
<dbReference type="EMBL" id="JACRAF010000058">
    <property type="protein sequence ID" value="MBI4923575.1"/>
    <property type="molecule type" value="Genomic_DNA"/>
</dbReference>
<feature type="transmembrane region" description="Helical" evidence="5">
    <location>
        <begin position="356"/>
        <end position="378"/>
    </location>
</feature>
<dbReference type="SUPFAM" id="SSF161098">
    <property type="entry name" value="MetI-like"/>
    <property type="match status" value="1"/>
</dbReference>
<feature type="transmembrane region" description="Helical" evidence="5">
    <location>
        <begin position="307"/>
        <end position="336"/>
    </location>
</feature>
<dbReference type="PANTHER" id="PTHR43470:SF5">
    <property type="entry name" value="PHOSPHATE TRANSPORT SYSTEM PERMEASE PROTEIN PSTA"/>
    <property type="match status" value="1"/>
</dbReference>
<dbReference type="PANTHER" id="PTHR43470">
    <property type="entry name" value="PHOSPHATE TRANSPORT SYSTEM PERMEASE PROTEIN PSTA-RELATED"/>
    <property type="match status" value="1"/>
</dbReference>
<dbReference type="PROSITE" id="PS50928">
    <property type="entry name" value="ABC_TM1"/>
    <property type="match status" value="1"/>
</dbReference>
<dbReference type="Pfam" id="PF11812">
    <property type="entry name" value="DUF3333"/>
    <property type="match status" value="1"/>
</dbReference>
<dbReference type="AlphaFoldDB" id="A0A933L757"/>
<accession>A0A933L757</accession>
<feature type="transmembrane region" description="Helical" evidence="5">
    <location>
        <begin position="427"/>
        <end position="449"/>
    </location>
</feature>
<protein>
    <submittedName>
        <fullName evidence="7">Phosphate ABC transporter permease PstA</fullName>
    </submittedName>
</protein>
<evidence type="ECO:0000259" key="6">
    <source>
        <dbReference type="PROSITE" id="PS50928"/>
    </source>
</evidence>
<dbReference type="InterPro" id="IPR000515">
    <property type="entry name" value="MetI-like"/>
</dbReference>
<feature type="transmembrane region" description="Helical" evidence="5">
    <location>
        <begin position="384"/>
        <end position="406"/>
    </location>
</feature>
<keyword evidence="3 5" id="KW-1133">Transmembrane helix</keyword>
<comment type="similarity">
    <text evidence="5">Belongs to the binding-protein-dependent transport system permease family.</text>
</comment>
<dbReference type="InterPro" id="IPR024573">
    <property type="entry name" value="DUF3333"/>
</dbReference>
<evidence type="ECO:0000313" key="8">
    <source>
        <dbReference type="Proteomes" id="UP000782610"/>
    </source>
</evidence>
<evidence type="ECO:0000256" key="4">
    <source>
        <dbReference type="ARBA" id="ARBA00023136"/>
    </source>
</evidence>
<evidence type="ECO:0000313" key="7">
    <source>
        <dbReference type="EMBL" id="MBI4923575.1"/>
    </source>
</evidence>
<feature type="transmembrane region" description="Helical" evidence="5">
    <location>
        <begin position="39"/>
        <end position="61"/>
    </location>
</feature>
<keyword evidence="5" id="KW-0813">Transport</keyword>